<accession>A0A0B4XJ63</accession>
<organism evidence="2 3">
    <name type="scientific">Isoalcanivorax pacificus W11-5</name>
    <dbReference type="NCBI Taxonomy" id="391936"/>
    <lineage>
        <taxon>Bacteria</taxon>
        <taxon>Pseudomonadati</taxon>
        <taxon>Pseudomonadota</taxon>
        <taxon>Gammaproteobacteria</taxon>
        <taxon>Oceanospirillales</taxon>
        <taxon>Alcanivoracaceae</taxon>
        <taxon>Isoalcanivorax</taxon>
    </lineage>
</organism>
<dbReference type="HOGENOM" id="CLU_006493_1_2_6"/>
<dbReference type="GO" id="GO:0000162">
    <property type="term" value="P:L-tryptophan biosynthetic process"/>
    <property type="evidence" value="ECO:0007669"/>
    <property type="project" value="TreeGrafter"/>
</dbReference>
<dbReference type="OrthoDB" id="9803598at2"/>
<name>A0A0B4XJ63_9GAMM</name>
<dbReference type="RefSeq" id="WP_008735521.1">
    <property type="nucleotide sequence ID" value="NZ_CP004387.1"/>
</dbReference>
<evidence type="ECO:0000313" key="2">
    <source>
        <dbReference type="EMBL" id="AJD48334.1"/>
    </source>
</evidence>
<protein>
    <submittedName>
        <fullName evidence="2">Para-aminobenzoate synthase component I</fullName>
    </submittedName>
</protein>
<dbReference type="KEGG" id="apac:S7S_09610"/>
<dbReference type="AlphaFoldDB" id="A0A0B4XJ63"/>
<dbReference type="InterPro" id="IPR019999">
    <property type="entry name" value="Anth_synth_I-like"/>
</dbReference>
<gene>
    <name evidence="2" type="ORF">S7S_09610</name>
</gene>
<proteinExistence type="predicted"/>
<evidence type="ECO:0000259" key="1">
    <source>
        <dbReference type="Pfam" id="PF00425"/>
    </source>
</evidence>
<dbReference type="GO" id="GO:0046820">
    <property type="term" value="F:4-amino-4-deoxychorismate synthase activity"/>
    <property type="evidence" value="ECO:0007669"/>
    <property type="project" value="TreeGrafter"/>
</dbReference>
<reference evidence="2 3" key="1">
    <citation type="journal article" date="2012" name="J. Bacteriol.">
        <title>Genome sequence of an alkane-degrading bacterium, Alcanivorax pacificus type strain W11-5, isolated from deep sea sediment.</title>
        <authorList>
            <person name="Lai Q."/>
            <person name="Shao Z."/>
        </authorList>
    </citation>
    <scope>NUCLEOTIDE SEQUENCE [LARGE SCALE GENOMIC DNA]</scope>
    <source>
        <strain evidence="2 3">W11-5</strain>
    </source>
</reference>
<dbReference type="Gene3D" id="3.60.120.10">
    <property type="entry name" value="Anthranilate synthase"/>
    <property type="match status" value="1"/>
</dbReference>
<dbReference type="Pfam" id="PF00425">
    <property type="entry name" value="Chorismate_bind"/>
    <property type="match status" value="1"/>
</dbReference>
<dbReference type="EMBL" id="CP004387">
    <property type="protein sequence ID" value="AJD48334.1"/>
    <property type="molecule type" value="Genomic_DNA"/>
</dbReference>
<feature type="domain" description="Chorismate-utilising enzyme C-terminal" evidence="1">
    <location>
        <begin position="119"/>
        <end position="372"/>
    </location>
</feature>
<dbReference type="STRING" id="391936.S7S_09610"/>
<dbReference type="PRINTS" id="PR00095">
    <property type="entry name" value="ANTSNTHASEI"/>
</dbReference>
<dbReference type="InterPro" id="IPR005801">
    <property type="entry name" value="ADC_synthase"/>
</dbReference>
<sequence length="382" mass="41891">MTHTSAPFPLAAFHDGQSWRLCHQPARTLTVAITDRDDLQALPAQVNQWLAAGPDRLAVGLISYEAAALLHHPDCTHASPLPAAVVHLYTDTPASAPLPPAAHDDSFRLTTPFAPDWSRAGYLAALERIQAYLRAGDCYQVNLAQRFSSRFTGHPWNAWRALVAAHPAPHACYFDYGEGAVFGVSPERFLSVRGRTVVTEPIKGSQPRGRTPEEDDFLGDLLLRSDKDRAENLMIVDLLRNDLGQLCEPGSIEAEPLFQLRRFSNVQHLVSTVRGTLRTGISPLEALLACFPGGSITGAPKRRAMEIIRELEPGPRGFYCGSLFWQRSNGAFDSSILIRTLQARNGQLVCHGGGGIVHDSDPAQEYAESLFKVEKLMAALER</sequence>
<keyword evidence="3" id="KW-1185">Reference proteome</keyword>
<dbReference type="Proteomes" id="UP000006764">
    <property type="component" value="Chromosome"/>
</dbReference>
<dbReference type="PANTHER" id="PTHR11236">
    <property type="entry name" value="AMINOBENZOATE/ANTHRANILATE SYNTHASE"/>
    <property type="match status" value="1"/>
</dbReference>
<dbReference type="InterPro" id="IPR015890">
    <property type="entry name" value="Chorismate_C"/>
</dbReference>
<evidence type="ECO:0000313" key="3">
    <source>
        <dbReference type="Proteomes" id="UP000006764"/>
    </source>
</evidence>
<dbReference type="SUPFAM" id="SSF56322">
    <property type="entry name" value="ADC synthase"/>
    <property type="match status" value="1"/>
</dbReference>
<dbReference type="PANTHER" id="PTHR11236:SF50">
    <property type="entry name" value="AMINODEOXYCHORISMATE SYNTHASE COMPONENT 1"/>
    <property type="match status" value="1"/>
</dbReference>